<evidence type="ECO:0000313" key="3">
    <source>
        <dbReference type="Proteomes" id="UP001499987"/>
    </source>
</evidence>
<sequence length="272" mass="29904">MPGMTVRIAPALQRAIRFAAVRGCVPTAVWQRLHPTGAWTLHAPDGSPFNYESAPDDIMARSIVWTDLRHWEETTQPVLFDLARTARGFLDVGAFAGIYTLLACRANPRLRAIALEPNPATVPKLRRNLELNRLDDRVAVVEKALSDRPGRARLGIPHDTTAASLTERSPLHTVEVEVTTADEVVGDLPIDLVKIDVEGLEPEVLCGMTRTIAAHRPAIVAECLDAAALDRFRETAREFGYRTLRHLGRNGSTPVGDGFVPPPRYANFLVTP</sequence>
<dbReference type="Proteomes" id="UP001499987">
    <property type="component" value="Unassembled WGS sequence"/>
</dbReference>
<feature type="domain" description="Methyltransferase FkbM" evidence="1">
    <location>
        <begin position="91"/>
        <end position="242"/>
    </location>
</feature>
<dbReference type="InterPro" id="IPR029063">
    <property type="entry name" value="SAM-dependent_MTases_sf"/>
</dbReference>
<dbReference type="EMBL" id="BAAALD010000067">
    <property type="protein sequence ID" value="GAA1106428.1"/>
    <property type="molecule type" value="Genomic_DNA"/>
</dbReference>
<dbReference type="SUPFAM" id="SSF53335">
    <property type="entry name" value="S-adenosyl-L-methionine-dependent methyltransferases"/>
    <property type="match status" value="1"/>
</dbReference>
<dbReference type="InterPro" id="IPR006342">
    <property type="entry name" value="FkbM_mtfrase"/>
</dbReference>
<comment type="caution">
    <text evidence="2">The sequence shown here is derived from an EMBL/GenBank/DDBJ whole genome shotgun (WGS) entry which is preliminary data.</text>
</comment>
<dbReference type="Pfam" id="PF05050">
    <property type="entry name" value="Methyltransf_21"/>
    <property type="match status" value="1"/>
</dbReference>
<keyword evidence="3" id="KW-1185">Reference proteome</keyword>
<gene>
    <name evidence="2" type="ORF">GCM10009663_55590</name>
</gene>
<dbReference type="PANTHER" id="PTHR34203:SF15">
    <property type="entry name" value="SLL1173 PROTEIN"/>
    <property type="match status" value="1"/>
</dbReference>
<dbReference type="NCBIfam" id="TIGR01444">
    <property type="entry name" value="fkbM_fam"/>
    <property type="match status" value="1"/>
</dbReference>
<dbReference type="Gene3D" id="3.40.50.150">
    <property type="entry name" value="Vaccinia Virus protein VP39"/>
    <property type="match status" value="1"/>
</dbReference>
<dbReference type="InterPro" id="IPR052514">
    <property type="entry name" value="SAM-dependent_MTase"/>
</dbReference>
<accession>A0ABN1TWK6</accession>
<name>A0ABN1TWK6_9ACTN</name>
<evidence type="ECO:0000313" key="2">
    <source>
        <dbReference type="EMBL" id="GAA1106428.1"/>
    </source>
</evidence>
<organism evidence="2 3">
    <name type="scientific">Kitasatospora arboriphila</name>
    <dbReference type="NCBI Taxonomy" id="258052"/>
    <lineage>
        <taxon>Bacteria</taxon>
        <taxon>Bacillati</taxon>
        <taxon>Actinomycetota</taxon>
        <taxon>Actinomycetes</taxon>
        <taxon>Kitasatosporales</taxon>
        <taxon>Streptomycetaceae</taxon>
        <taxon>Kitasatospora</taxon>
    </lineage>
</organism>
<evidence type="ECO:0000259" key="1">
    <source>
        <dbReference type="Pfam" id="PF05050"/>
    </source>
</evidence>
<proteinExistence type="predicted"/>
<reference evidence="2 3" key="1">
    <citation type="journal article" date="2019" name="Int. J. Syst. Evol. Microbiol.">
        <title>The Global Catalogue of Microorganisms (GCM) 10K type strain sequencing project: providing services to taxonomists for standard genome sequencing and annotation.</title>
        <authorList>
            <consortium name="The Broad Institute Genomics Platform"/>
            <consortium name="The Broad Institute Genome Sequencing Center for Infectious Disease"/>
            <person name="Wu L."/>
            <person name="Ma J."/>
        </authorList>
    </citation>
    <scope>NUCLEOTIDE SEQUENCE [LARGE SCALE GENOMIC DNA]</scope>
    <source>
        <strain evidence="2 3">JCM 13002</strain>
    </source>
</reference>
<dbReference type="PANTHER" id="PTHR34203">
    <property type="entry name" value="METHYLTRANSFERASE, FKBM FAMILY PROTEIN"/>
    <property type="match status" value="1"/>
</dbReference>
<protein>
    <recommendedName>
        <fullName evidence="1">Methyltransferase FkbM domain-containing protein</fullName>
    </recommendedName>
</protein>